<keyword evidence="1" id="KW-0812">Transmembrane</keyword>
<evidence type="ECO:0000313" key="3">
    <source>
        <dbReference type="Proteomes" id="UP000199301"/>
    </source>
</evidence>
<sequence length="97" mass="10573">MNDDAEDDESRARYAKGLPGYHDYLARVTGAPSGLSALTLRLWLAGFGMLFCLVAGALLIGYLPPLAWFGWLLIALGVIAVIDFAWVAHRKRRGEPG</sequence>
<dbReference type="STRING" id="995062.SAMN04489718_1074"/>
<dbReference type="OrthoDB" id="3576268at2"/>
<keyword evidence="1" id="KW-0472">Membrane</keyword>
<proteinExistence type="predicted"/>
<feature type="transmembrane region" description="Helical" evidence="1">
    <location>
        <begin position="68"/>
        <end position="88"/>
    </location>
</feature>
<dbReference type="RefSeq" id="WP_092521488.1">
    <property type="nucleotide sequence ID" value="NZ_FNKO01000001.1"/>
</dbReference>
<dbReference type="Proteomes" id="UP000199301">
    <property type="component" value="Unassembled WGS sequence"/>
</dbReference>
<dbReference type="AlphaFoldDB" id="A0A1H0ZIX0"/>
<keyword evidence="3" id="KW-1185">Reference proteome</keyword>
<dbReference type="EMBL" id="FNKO01000001">
    <property type="protein sequence ID" value="SDQ27393.1"/>
    <property type="molecule type" value="Genomic_DNA"/>
</dbReference>
<gene>
    <name evidence="2" type="ORF">SAMN04489718_1074</name>
</gene>
<organism evidence="2 3">
    <name type="scientific">Actinopolyspora saharensis</name>
    <dbReference type="NCBI Taxonomy" id="995062"/>
    <lineage>
        <taxon>Bacteria</taxon>
        <taxon>Bacillati</taxon>
        <taxon>Actinomycetota</taxon>
        <taxon>Actinomycetes</taxon>
        <taxon>Actinopolysporales</taxon>
        <taxon>Actinopolysporaceae</taxon>
        <taxon>Actinopolyspora</taxon>
    </lineage>
</organism>
<feature type="transmembrane region" description="Helical" evidence="1">
    <location>
        <begin position="42"/>
        <end position="62"/>
    </location>
</feature>
<accession>A0A1H0ZIX0</accession>
<evidence type="ECO:0000313" key="2">
    <source>
        <dbReference type="EMBL" id="SDQ27393.1"/>
    </source>
</evidence>
<reference evidence="3" key="1">
    <citation type="submission" date="2016-10" db="EMBL/GenBank/DDBJ databases">
        <authorList>
            <person name="Varghese N."/>
            <person name="Submissions S."/>
        </authorList>
    </citation>
    <scope>NUCLEOTIDE SEQUENCE [LARGE SCALE GENOMIC DNA]</scope>
    <source>
        <strain evidence="3">DSM 45459</strain>
    </source>
</reference>
<name>A0A1H0ZIX0_9ACTN</name>
<evidence type="ECO:0000256" key="1">
    <source>
        <dbReference type="SAM" id="Phobius"/>
    </source>
</evidence>
<protein>
    <submittedName>
        <fullName evidence="2">Uncharacterized protein</fullName>
    </submittedName>
</protein>
<keyword evidence="1" id="KW-1133">Transmembrane helix</keyword>